<protein>
    <submittedName>
        <fullName evidence="2">Uncharacterized protein</fullName>
    </submittedName>
</protein>
<keyword evidence="3" id="KW-1185">Reference proteome</keyword>
<sequence>MQGVNNQSDLAVLSCPSSSSSSCGLNSGGCRCFEARKLNMSNTDLLEGNGAEAVAATVPGAVQLLQQEDHGLVDDAQHPQPVHACQERTGEKPLICVYGDASVPLVFLRSE</sequence>
<dbReference type="Proteomes" id="UP000314294">
    <property type="component" value="Unassembled WGS sequence"/>
</dbReference>
<dbReference type="EMBL" id="SRLO01000103">
    <property type="protein sequence ID" value="TNN75530.1"/>
    <property type="molecule type" value="Genomic_DNA"/>
</dbReference>
<evidence type="ECO:0000256" key="1">
    <source>
        <dbReference type="SAM" id="MobiDB-lite"/>
    </source>
</evidence>
<organism evidence="2 3">
    <name type="scientific">Liparis tanakae</name>
    <name type="common">Tanaka's snailfish</name>
    <dbReference type="NCBI Taxonomy" id="230148"/>
    <lineage>
        <taxon>Eukaryota</taxon>
        <taxon>Metazoa</taxon>
        <taxon>Chordata</taxon>
        <taxon>Craniata</taxon>
        <taxon>Vertebrata</taxon>
        <taxon>Euteleostomi</taxon>
        <taxon>Actinopterygii</taxon>
        <taxon>Neopterygii</taxon>
        <taxon>Teleostei</taxon>
        <taxon>Neoteleostei</taxon>
        <taxon>Acanthomorphata</taxon>
        <taxon>Eupercaria</taxon>
        <taxon>Perciformes</taxon>
        <taxon>Cottioidei</taxon>
        <taxon>Cottales</taxon>
        <taxon>Liparidae</taxon>
        <taxon>Liparis</taxon>
    </lineage>
</organism>
<comment type="caution">
    <text evidence="2">The sequence shown here is derived from an EMBL/GenBank/DDBJ whole genome shotgun (WGS) entry which is preliminary data.</text>
</comment>
<accession>A0A4Z2IC94</accession>
<proteinExistence type="predicted"/>
<gene>
    <name evidence="2" type="ORF">EYF80_014342</name>
</gene>
<feature type="compositionally biased region" description="Low complexity" evidence="1">
    <location>
        <begin position="8"/>
        <end position="26"/>
    </location>
</feature>
<reference evidence="2 3" key="1">
    <citation type="submission" date="2019-03" db="EMBL/GenBank/DDBJ databases">
        <title>First draft genome of Liparis tanakae, snailfish: a comprehensive survey of snailfish specific genes.</title>
        <authorList>
            <person name="Kim W."/>
            <person name="Song I."/>
            <person name="Jeong J.-H."/>
            <person name="Kim D."/>
            <person name="Kim S."/>
            <person name="Ryu S."/>
            <person name="Song J.Y."/>
            <person name="Lee S.K."/>
        </authorList>
    </citation>
    <scope>NUCLEOTIDE SEQUENCE [LARGE SCALE GENOMIC DNA]</scope>
    <source>
        <tissue evidence="2">Muscle</tissue>
    </source>
</reference>
<feature type="region of interest" description="Disordered" evidence="1">
    <location>
        <begin position="1"/>
        <end position="26"/>
    </location>
</feature>
<evidence type="ECO:0000313" key="2">
    <source>
        <dbReference type="EMBL" id="TNN75530.1"/>
    </source>
</evidence>
<evidence type="ECO:0000313" key="3">
    <source>
        <dbReference type="Proteomes" id="UP000314294"/>
    </source>
</evidence>
<name>A0A4Z2IC94_9TELE</name>
<dbReference type="AlphaFoldDB" id="A0A4Z2IC94"/>